<evidence type="ECO:0000313" key="3">
    <source>
        <dbReference type="Proteomes" id="UP000017131"/>
    </source>
</evidence>
<reference evidence="2 3" key="1">
    <citation type="journal article" date="2013" name="Genome Announc.">
        <title>Draft Genome Sequence of Staphylococcus simulans UMC-CNS-990, Isolated from a Case of Chronic Bovine Mastitis.</title>
        <authorList>
            <person name="Calcutt M.J."/>
            <person name="Foecking M.F."/>
            <person name="Hsieh H.Y."/>
            <person name="Perry J."/>
            <person name="Stewart G.C."/>
            <person name="Middleton J.R."/>
        </authorList>
    </citation>
    <scope>NUCLEOTIDE SEQUENCE [LARGE SCALE GENOMIC DNA]</scope>
    <source>
        <strain evidence="2 3">UMC-CNS-990</strain>
    </source>
</reference>
<dbReference type="Proteomes" id="UP000017131">
    <property type="component" value="Unassembled WGS sequence"/>
</dbReference>
<keyword evidence="1" id="KW-1133">Transmembrane helix</keyword>
<gene>
    <name evidence="2" type="ORF">SSIM_04555</name>
</gene>
<proteinExistence type="predicted"/>
<sequence length="29" mass="3313">MKLKHVIGIISAIIAGMVYTFAKFQKLYK</sequence>
<keyword evidence="1" id="KW-0812">Transmembrane</keyword>
<dbReference type="EMBL" id="AXDY01000003">
    <property type="protein sequence ID" value="ERS94093.1"/>
    <property type="molecule type" value="Genomic_DNA"/>
</dbReference>
<evidence type="ECO:0000313" key="2">
    <source>
        <dbReference type="EMBL" id="ERS94093.1"/>
    </source>
</evidence>
<keyword evidence="3" id="KW-1185">Reference proteome</keyword>
<feature type="transmembrane region" description="Helical" evidence="1">
    <location>
        <begin position="6"/>
        <end position="22"/>
    </location>
</feature>
<accession>A0ABN0PEH4</accession>
<evidence type="ECO:0000256" key="1">
    <source>
        <dbReference type="SAM" id="Phobius"/>
    </source>
</evidence>
<keyword evidence="1" id="KW-0472">Membrane</keyword>
<name>A0ABN0PEH4_STASI</name>
<comment type="caution">
    <text evidence="2">The sequence shown here is derived from an EMBL/GenBank/DDBJ whole genome shotgun (WGS) entry which is preliminary data.</text>
</comment>
<organism evidence="2 3">
    <name type="scientific">Staphylococcus simulans UMC-CNS-990</name>
    <dbReference type="NCBI Taxonomy" id="1405498"/>
    <lineage>
        <taxon>Bacteria</taxon>
        <taxon>Bacillati</taxon>
        <taxon>Bacillota</taxon>
        <taxon>Bacilli</taxon>
        <taxon>Bacillales</taxon>
        <taxon>Staphylococcaceae</taxon>
        <taxon>Staphylococcus</taxon>
    </lineage>
</organism>
<protein>
    <submittedName>
        <fullName evidence="2">Uncharacterized protein</fullName>
    </submittedName>
</protein>